<dbReference type="PANTHER" id="PTHR31286:SF163">
    <property type="entry name" value="ZINC KNUCKLE CX2CX4HX4C DOMAIN-CONTAINING PROTEIN"/>
    <property type="match status" value="1"/>
</dbReference>
<feature type="compositionally biased region" description="Polar residues" evidence="1">
    <location>
        <begin position="234"/>
        <end position="255"/>
    </location>
</feature>
<dbReference type="PANTHER" id="PTHR31286">
    <property type="entry name" value="GLYCINE-RICH CELL WALL STRUCTURAL PROTEIN 1.8-LIKE"/>
    <property type="match status" value="1"/>
</dbReference>
<feature type="region of interest" description="Disordered" evidence="1">
    <location>
        <begin position="1"/>
        <end position="23"/>
    </location>
</feature>
<evidence type="ECO:0000313" key="4">
    <source>
        <dbReference type="Proteomes" id="UP000264353"/>
    </source>
</evidence>
<dbReference type="EMBL" id="CM010636">
    <property type="protein sequence ID" value="RID48285.1"/>
    <property type="molecule type" value="Genomic_DNA"/>
</dbReference>
<feature type="compositionally biased region" description="Basic and acidic residues" evidence="1">
    <location>
        <begin position="222"/>
        <end position="233"/>
    </location>
</feature>
<accession>A0A397Y3V7</accession>
<feature type="compositionally biased region" description="Basic and acidic residues" evidence="1">
    <location>
        <begin position="296"/>
        <end position="309"/>
    </location>
</feature>
<feature type="compositionally biased region" description="Basic and acidic residues" evidence="1">
    <location>
        <begin position="1"/>
        <end position="12"/>
    </location>
</feature>
<dbReference type="InterPro" id="IPR025558">
    <property type="entry name" value="DUF4283"/>
</dbReference>
<feature type="compositionally biased region" description="Basic and acidic residues" evidence="1">
    <location>
        <begin position="256"/>
        <end position="282"/>
    </location>
</feature>
<dbReference type="InterPro" id="IPR040256">
    <property type="entry name" value="At4g02000-like"/>
</dbReference>
<feature type="domain" description="DUF4283" evidence="2">
    <location>
        <begin position="39"/>
        <end position="121"/>
    </location>
</feature>
<evidence type="ECO:0000256" key="1">
    <source>
        <dbReference type="SAM" id="MobiDB-lite"/>
    </source>
</evidence>
<organism evidence="3 4">
    <name type="scientific">Brassica campestris</name>
    <name type="common">Field mustard</name>
    <dbReference type="NCBI Taxonomy" id="3711"/>
    <lineage>
        <taxon>Eukaryota</taxon>
        <taxon>Viridiplantae</taxon>
        <taxon>Streptophyta</taxon>
        <taxon>Embryophyta</taxon>
        <taxon>Tracheophyta</taxon>
        <taxon>Spermatophyta</taxon>
        <taxon>Magnoliopsida</taxon>
        <taxon>eudicotyledons</taxon>
        <taxon>Gunneridae</taxon>
        <taxon>Pentapetalae</taxon>
        <taxon>rosids</taxon>
        <taxon>malvids</taxon>
        <taxon>Brassicales</taxon>
        <taxon>Brassicaceae</taxon>
        <taxon>Brassiceae</taxon>
        <taxon>Brassica</taxon>
    </lineage>
</organism>
<dbReference type="Proteomes" id="UP000264353">
    <property type="component" value="Chromosome A9"/>
</dbReference>
<feature type="compositionally biased region" description="Basic and acidic residues" evidence="1">
    <location>
        <begin position="316"/>
        <end position="328"/>
    </location>
</feature>
<evidence type="ECO:0000313" key="3">
    <source>
        <dbReference type="EMBL" id="RID48285.1"/>
    </source>
</evidence>
<dbReference type="AlphaFoldDB" id="A0A397Y3V7"/>
<feature type="region of interest" description="Disordered" evidence="1">
    <location>
        <begin position="481"/>
        <end position="570"/>
    </location>
</feature>
<gene>
    <name evidence="3" type="ORF">BRARA_I04807</name>
</gene>
<name>A0A397Y3V7_BRACM</name>
<reference evidence="3 4" key="1">
    <citation type="submission" date="2018-06" db="EMBL/GenBank/DDBJ databases">
        <title>WGS assembly of Brassica rapa FPsc.</title>
        <authorList>
            <person name="Bowman J."/>
            <person name="Kohchi T."/>
            <person name="Yamato K."/>
            <person name="Jenkins J."/>
            <person name="Shu S."/>
            <person name="Ishizaki K."/>
            <person name="Yamaoka S."/>
            <person name="Nishihama R."/>
            <person name="Nakamura Y."/>
            <person name="Berger F."/>
            <person name="Adam C."/>
            <person name="Aki S."/>
            <person name="Althoff F."/>
            <person name="Araki T."/>
            <person name="Arteaga-Vazquez M."/>
            <person name="Balasubrmanian S."/>
            <person name="Bauer D."/>
            <person name="Boehm C."/>
            <person name="Briginshaw L."/>
            <person name="Caballero-Perez J."/>
            <person name="Catarino B."/>
            <person name="Chen F."/>
            <person name="Chiyoda S."/>
            <person name="Chovatia M."/>
            <person name="Davies K."/>
            <person name="Delmans M."/>
            <person name="Demura T."/>
            <person name="Dierschke T."/>
            <person name="Dolan L."/>
            <person name="Dorantes-Acosta A."/>
            <person name="Eklund D."/>
            <person name="Florent S."/>
            <person name="Flores-Sandoval E."/>
            <person name="Fujiyama A."/>
            <person name="Fukuzawa H."/>
            <person name="Galik B."/>
            <person name="Grimanelli D."/>
            <person name="Grimwood J."/>
            <person name="Grossniklaus U."/>
            <person name="Hamada T."/>
            <person name="Haseloff J."/>
            <person name="Hetherington A."/>
            <person name="Higo A."/>
            <person name="Hirakawa Y."/>
            <person name="Hundley H."/>
            <person name="Ikeda Y."/>
            <person name="Inoue K."/>
            <person name="Inoue S."/>
            <person name="Ishida S."/>
            <person name="Jia Q."/>
            <person name="Kakita M."/>
            <person name="Kanazawa T."/>
            <person name="Kawai Y."/>
            <person name="Kawashima T."/>
            <person name="Kennedy M."/>
            <person name="Kinose K."/>
            <person name="Kinoshita T."/>
            <person name="Kohara Y."/>
            <person name="Koide E."/>
            <person name="Komatsu K."/>
            <person name="Kopischke S."/>
            <person name="Kubo M."/>
            <person name="Kyozuka J."/>
            <person name="Lagercrantz U."/>
            <person name="Lin S."/>
            <person name="Lindquist E."/>
            <person name="Lipzen A."/>
            <person name="Lu C."/>
            <person name="Luna E."/>
            <person name="Martienssen R."/>
            <person name="Minamino N."/>
            <person name="Mizutani M."/>
            <person name="Mizutani M."/>
            <person name="Mochizuki N."/>
            <person name="Monte I."/>
            <person name="Mosher R."/>
            <person name="Nagasaki H."/>
            <person name="Nakagami H."/>
            <person name="Naramoto S."/>
            <person name="Nishitani K."/>
            <person name="Ohtani M."/>
            <person name="Okamoto T."/>
            <person name="Okumura M."/>
            <person name="Phillips J."/>
            <person name="Pollak B."/>
            <person name="Reinders A."/>
            <person name="Roevekamp M."/>
            <person name="Sano R."/>
            <person name="Sawa S."/>
            <person name="Schmid M."/>
            <person name="Shirakawa M."/>
            <person name="Solano R."/>
            <person name="Spunde A."/>
            <person name="Suetsugu N."/>
            <person name="Sugano S."/>
            <person name="Sugiyama A."/>
            <person name="Sun R."/>
            <person name="Suzuki Y."/>
            <person name="Takenaka M."/>
            <person name="Takezawa D."/>
            <person name="Tomogane H."/>
            <person name="Tsuzuki M."/>
            <person name="Ueda T."/>
            <person name="Umeda M."/>
            <person name="Ward J."/>
            <person name="Watanabe Y."/>
            <person name="Yazaki K."/>
            <person name="Yokoyama R."/>
            <person name="Yoshitake Y."/>
            <person name="Yotsui I."/>
            <person name="Zachgo S."/>
            <person name="Schmutz J."/>
        </authorList>
    </citation>
    <scope>NUCLEOTIDE SEQUENCE [LARGE SCALE GENOMIC DNA]</scope>
    <source>
        <strain evidence="4">cv. B-3</strain>
    </source>
</reference>
<sequence length="570" mass="64774">MARRLTYEEKGKGSQTISDPPRTGRVRIPAFDTTELIRKHELTLMGRCVNPRFQRIWSLIPFLSDLWKTKSRPVGSDLGQGLFQFQFASQEDLQLVLANRPYHFAKWMLILQQWEPSVDPNFPSQIPFWIKVQGVPLHLWNEAVLRSMGEDLGTYETCEILQGTMRMRVHVNGLLPLITTYTLELGNGVEITVKLVYEKLEKHCSRCLRLDHEAEDCPEAKAYTERREHDKKSTGAQNQSGYNPTRANSRNSHQTLGERHFPRDRRYESWSSKEHSREEAKTKPYHRNQHAGDLFRNSREGERWVETGRRLHRSPPHRERTDTMERGRKSPSSHRGSRDADRTFSQSYRSKGAEISSESLHTPAANRGEFEGISEAIPEEVMAEAREELREVMIQYTSCADPTESAARKARVRRAEEQGEVEESTENIARQMMLKQKTPALLHVDGKEHERVPATLRLGPSTAGVGTEEGTSEKDRIPVKKRLGRPPKQKPLGVLAATAGTRPVMKRKVANNRASPKRKVSTRQSKPTSKKAALLAAEIPGSSAPAPTIKLIPASTRQRKDFHNPPPPVP</sequence>
<proteinExistence type="predicted"/>
<evidence type="ECO:0000259" key="2">
    <source>
        <dbReference type="Pfam" id="PF14111"/>
    </source>
</evidence>
<dbReference type="Pfam" id="PF14111">
    <property type="entry name" value="DUF4283"/>
    <property type="match status" value="1"/>
</dbReference>
<protein>
    <recommendedName>
        <fullName evidence="2">DUF4283 domain-containing protein</fullName>
    </recommendedName>
</protein>
<feature type="region of interest" description="Disordered" evidence="1">
    <location>
        <begin position="222"/>
        <end position="373"/>
    </location>
</feature>
<feature type="compositionally biased region" description="Basic residues" evidence="1">
    <location>
        <begin position="504"/>
        <end position="521"/>
    </location>
</feature>